<reference evidence="8 9" key="1">
    <citation type="submission" date="2013-03" db="EMBL/GenBank/DDBJ databases">
        <title>The Genome Sequence of Phialophora europaea CBS 101466.</title>
        <authorList>
            <consortium name="The Broad Institute Genomics Platform"/>
            <person name="Cuomo C."/>
            <person name="de Hoog S."/>
            <person name="Gorbushina A."/>
            <person name="Walker B."/>
            <person name="Young S.K."/>
            <person name="Zeng Q."/>
            <person name="Gargeya S."/>
            <person name="Fitzgerald M."/>
            <person name="Haas B."/>
            <person name="Abouelleil A."/>
            <person name="Allen A.W."/>
            <person name="Alvarado L."/>
            <person name="Arachchi H.M."/>
            <person name="Berlin A.M."/>
            <person name="Chapman S.B."/>
            <person name="Gainer-Dewar J."/>
            <person name="Goldberg J."/>
            <person name="Griggs A."/>
            <person name="Gujja S."/>
            <person name="Hansen M."/>
            <person name="Howarth C."/>
            <person name="Imamovic A."/>
            <person name="Ireland A."/>
            <person name="Larimer J."/>
            <person name="McCowan C."/>
            <person name="Murphy C."/>
            <person name="Pearson M."/>
            <person name="Poon T.W."/>
            <person name="Priest M."/>
            <person name="Roberts A."/>
            <person name="Saif S."/>
            <person name="Shea T."/>
            <person name="Sisk P."/>
            <person name="Sykes S."/>
            <person name="Wortman J."/>
            <person name="Nusbaum C."/>
            <person name="Birren B."/>
        </authorList>
    </citation>
    <scope>NUCLEOTIDE SEQUENCE [LARGE SCALE GENOMIC DNA]</scope>
    <source>
        <strain evidence="8 9">CBS 101466</strain>
    </source>
</reference>
<comment type="similarity">
    <text evidence="6">Belongs to the WD repeat WDR6 family.</text>
</comment>
<dbReference type="InterPro" id="IPR001680">
    <property type="entry name" value="WD40_rpt"/>
</dbReference>
<evidence type="ECO:0000256" key="5">
    <source>
        <dbReference type="ARBA" id="ARBA00022737"/>
    </source>
</evidence>
<proteinExistence type="inferred from homology"/>
<dbReference type="GeneID" id="19973902"/>
<dbReference type="InterPro" id="IPR051973">
    <property type="entry name" value="tRNA_Anticodon_Mtase-Reg"/>
</dbReference>
<evidence type="ECO:0000256" key="1">
    <source>
        <dbReference type="ARBA" id="ARBA00004496"/>
    </source>
</evidence>
<feature type="repeat" description="WD" evidence="7">
    <location>
        <begin position="193"/>
        <end position="241"/>
    </location>
</feature>
<dbReference type="InParanoid" id="W2RS20"/>
<accession>W2RS20</accession>
<keyword evidence="3 7" id="KW-0853">WD repeat</keyword>
<keyword evidence="2" id="KW-0963">Cytoplasm</keyword>
<evidence type="ECO:0000313" key="8">
    <source>
        <dbReference type="EMBL" id="ETN38528.1"/>
    </source>
</evidence>
<evidence type="ECO:0000256" key="6">
    <source>
        <dbReference type="ARBA" id="ARBA00038255"/>
    </source>
</evidence>
<evidence type="ECO:0000256" key="3">
    <source>
        <dbReference type="ARBA" id="ARBA00022574"/>
    </source>
</evidence>
<gene>
    <name evidence="8" type="ORF">HMPREF1541_06563</name>
</gene>
<evidence type="ECO:0000256" key="2">
    <source>
        <dbReference type="ARBA" id="ARBA00022490"/>
    </source>
</evidence>
<dbReference type="Gene3D" id="2.130.10.10">
    <property type="entry name" value="YVTN repeat-like/Quinoprotein amine dehydrogenase"/>
    <property type="match status" value="4"/>
</dbReference>
<keyword evidence="9" id="KW-1185">Reference proteome</keyword>
<dbReference type="PROSITE" id="PS50294">
    <property type="entry name" value="WD_REPEATS_REGION"/>
    <property type="match status" value="1"/>
</dbReference>
<dbReference type="Proteomes" id="UP000030752">
    <property type="component" value="Unassembled WGS sequence"/>
</dbReference>
<dbReference type="InterPro" id="IPR015943">
    <property type="entry name" value="WD40/YVTN_repeat-like_dom_sf"/>
</dbReference>
<evidence type="ECO:0000313" key="9">
    <source>
        <dbReference type="Proteomes" id="UP000030752"/>
    </source>
</evidence>
<evidence type="ECO:0000256" key="4">
    <source>
        <dbReference type="ARBA" id="ARBA00022694"/>
    </source>
</evidence>
<dbReference type="SMART" id="SM00320">
    <property type="entry name" value="WD40"/>
    <property type="match status" value="7"/>
</dbReference>
<dbReference type="FunCoup" id="W2RS20">
    <property type="interactions" value="587"/>
</dbReference>
<comment type="subcellular location">
    <subcellularLocation>
        <location evidence="1">Cytoplasm</location>
    </subcellularLocation>
</comment>
<dbReference type="GO" id="GO:0005737">
    <property type="term" value="C:cytoplasm"/>
    <property type="evidence" value="ECO:0007669"/>
    <property type="project" value="UniProtKB-SubCell"/>
</dbReference>
<feature type="repeat" description="WD" evidence="7">
    <location>
        <begin position="1044"/>
        <end position="1058"/>
    </location>
</feature>
<dbReference type="InterPro" id="IPR036322">
    <property type="entry name" value="WD40_repeat_dom_sf"/>
</dbReference>
<keyword evidence="4" id="KW-0819">tRNA processing</keyword>
<organism evidence="8 9">
    <name type="scientific">Cyphellophora europaea (strain CBS 101466)</name>
    <name type="common">Phialophora europaea</name>
    <dbReference type="NCBI Taxonomy" id="1220924"/>
    <lineage>
        <taxon>Eukaryota</taxon>
        <taxon>Fungi</taxon>
        <taxon>Dikarya</taxon>
        <taxon>Ascomycota</taxon>
        <taxon>Pezizomycotina</taxon>
        <taxon>Eurotiomycetes</taxon>
        <taxon>Chaetothyriomycetidae</taxon>
        <taxon>Chaetothyriales</taxon>
        <taxon>Cyphellophoraceae</taxon>
        <taxon>Cyphellophora</taxon>
    </lineage>
</organism>
<dbReference type="SUPFAM" id="SSF50978">
    <property type="entry name" value="WD40 repeat-like"/>
    <property type="match status" value="3"/>
</dbReference>
<dbReference type="Pfam" id="PF00400">
    <property type="entry name" value="WD40"/>
    <property type="match status" value="3"/>
</dbReference>
<dbReference type="PANTHER" id="PTHR14344">
    <property type="entry name" value="WD REPEAT PROTEIN"/>
    <property type="match status" value="1"/>
</dbReference>
<keyword evidence="5" id="KW-0677">Repeat</keyword>
<dbReference type="PROSITE" id="PS00678">
    <property type="entry name" value="WD_REPEATS_1"/>
    <property type="match status" value="1"/>
</dbReference>
<dbReference type="OrthoDB" id="5594999at2759"/>
<dbReference type="AlphaFoldDB" id="W2RS20"/>
<dbReference type="HOGENOM" id="CLU_002615_1_0_1"/>
<dbReference type="PANTHER" id="PTHR14344:SF3">
    <property type="entry name" value="WD REPEAT-CONTAINING PROTEIN 6"/>
    <property type="match status" value="1"/>
</dbReference>
<protein>
    <submittedName>
        <fullName evidence="8">Uncharacterized protein</fullName>
    </submittedName>
</protein>
<dbReference type="EMBL" id="KB822722">
    <property type="protein sequence ID" value="ETN38528.1"/>
    <property type="molecule type" value="Genomic_DNA"/>
</dbReference>
<name>W2RS20_CYPE1</name>
<dbReference type="STRING" id="1220924.W2RS20"/>
<dbReference type="PROSITE" id="PS50082">
    <property type="entry name" value="WD_REPEATS_2"/>
    <property type="match status" value="2"/>
</dbReference>
<dbReference type="eggNOG" id="KOG0974">
    <property type="taxonomic scope" value="Eukaryota"/>
</dbReference>
<sequence length="1113" mass="121124">MHLPITALETLLIRDRRIILAGQGPHLHLYNASTGQQLGTHQIFPVQPIHHITHQDFPDEPTIVVGGGRFIALLSLQDAGEGGVAVRVESRHQINAKEWILRLHPHDGCFLLLTANNVLFQLQSEVPSRELHTIGELARGPGSFLYSGDVASISSNQLLVAAGSVFGEVLVWTCQRISEDTSSEWITHTTHRFEGHTGSIFGVRISEELRWDGKQARFVASCSDDRTVQVWDVSDYDEPNLSVDGVTEVINTGFGQDAQEIRHRVATGWGHQSRIWDVNFLSDSDADDGKLTMMTRGEDGTCQLWTTSLPARDRTSETCARLSPISNDRHHSGKNIWAWTKYSEAATTIILSGGADGRVVKRQIERDAANACDRRLQAFKLPFKQLPLPAASQSLKDYIIVEGAGGDEVLALTAAGAIVRCRPGEDGTERWDVLADGSQRRLTKLCSNSPASTLIAAATNGVLIRIEGTKGAFVELPHMKPQAVAWIQVAGALENRQQGKLQLCIVITSMTGTVCVVWIQQELGDIQSKSQILNLPDHFAVTSSCYDFEADVLVLGSRAGAVATYPRLKHDVSESTQPICIRHVHGNDAVTSLQFIGDLSTDRGMYVLSTGRDGRYGIHCITTNSEERSVTFHTVHCSCPPFGPYVEGATVVSAGSEGQTNLVLHGFRSKEFVVWNETMQLDVFSVDCGGAHRSWAYRQNRSRRQAGGTFVWTKASTFNLHSEESLHRQVIQTGGHGREIKALATYPLQYSDPGRGILHASLIATGAEDTTIRIFAVNPEMDRSGCETQLTQLCTMNDHSAGLQDLVFSPCGTYLFSCGGAEQLYAWRLTTEVPAVGIGSVLQDKMPQTDEDSDVRIMSLSVRPDLAEEQTSGAEVRFRLAAAYSNGKIKVLRYSPGKLPGEGIWELERQVLLGAFCLMQIFDVPLSTVGSEVERKYLLSAGTNGFLNLANVETSSEGSAQAMAVHSVHQSSILAMDVVSMGVDISFIATGGDDNALGLTIMSTDSESTTAFATVRVCDAHAAALTALTIVPLLQHGGDWRVRVVTAGNDQKVKVWDVVVPPGTRGSASEIRVLKLREWWTGVADVSSIDTVKSAIVVTGVGIEVMDLKLDDP</sequence>
<evidence type="ECO:0000256" key="7">
    <source>
        <dbReference type="PROSITE-ProRule" id="PRU00221"/>
    </source>
</evidence>
<dbReference type="InterPro" id="IPR019775">
    <property type="entry name" value="WD40_repeat_CS"/>
</dbReference>
<dbReference type="VEuPathDB" id="FungiDB:HMPREF1541_06563"/>
<dbReference type="GO" id="GO:0030488">
    <property type="term" value="P:tRNA methylation"/>
    <property type="evidence" value="ECO:0007669"/>
    <property type="project" value="TreeGrafter"/>
</dbReference>
<dbReference type="RefSeq" id="XP_008719117.1">
    <property type="nucleotide sequence ID" value="XM_008720895.1"/>
</dbReference>